<dbReference type="EMBL" id="LN907867">
    <property type="protein sequence ID" value="CUU43623.1"/>
    <property type="molecule type" value="Genomic_DNA"/>
</dbReference>
<dbReference type="Pfam" id="PF00271">
    <property type="entry name" value="Helicase_C"/>
    <property type="match status" value="1"/>
</dbReference>
<dbReference type="SUPFAM" id="SSF52540">
    <property type="entry name" value="P-loop containing nucleoside triphosphate hydrolases"/>
    <property type="match status" value="1"/>
</dbReference>
<dbReference type="InterPro" id="IPR014014">
    <property type="entry name" value="RNA_helicase_DEAD_Q_motif"/>
</dbReference>
<feature type="domain" description="DEAD-box RNA helicase Q" evidence="14">
    <location>
        <begin position="2"/>
        <end position="30"/>
    </location>
</feature>
<dbReference type="InterPro" id="IPR014001">
    <property type="entry name" value="Helicase_ATP-bd"/>
</dbReference>
<feature type="domain" description="Helicase C-terminal" evidence="13">
    <location>
        <begin position="221"/>
        <end position="381"/>
    </location>
</feature>
<dbReference type="Pfam" id="PF00270">
    <property type="entry name" value="DEAD"/>
    <property type="match status" value="1"/>
</dbReference>
<evidence type="ECO:0000256" key="9">
    <source>
        <dbReference type="ARBA" id="ARBA00074363"/>
    </source>
</evidence>
<dbReference type="InterPro" id="IPR027417">
    <property type="entry name" value="P-loop_NTPase"/>
</dbReference>
<feature type="domain" description="Helicase ATP-binding" evidence="12">
    <location>
        <begin position="33"/>
        <end position="210"/>
    </location>
</feature>
<comment type="catalytic activity">
    <reaction evidence="8">
        <text>ATP + H2O = ADP + phosphate + H(+)</text>
        <dbReference type="Rhea" id="RHEA:13065"/>
        <dbReference type="ChEBI" id="CHEBI:15377"/>
        <dbReference type="ChEBI" id="CHEBI:15378"/>
        <dbReference type="ChEBI" id="CHEBI:30616"/>
        <dbReference type="ChEBI" id="CHEBI:43474"/>
        <dbReference type="ChEBI" id="CHEBI:456216"/>
        <dbReference type="EC" id="3.6.4.13"/>
    </reaction>
</comment>
<dbReference type="Gene3D" id="3.40.50.300">
    <property type="entry name" value="P-loop containing nucleotide triphosphate hydrolases"/>
    <property type="match status" value="2"/>
</dbReference>
<evidence type="ECO:0000313" key="15">
    <source>
        <dbReference type="EMBL" id="BAR99054.1"/>
    </source>
</evidence>
<dbReference type="EC" id="3.6.4.13" evidence="1"/>
<dbReference type="PANTHER" id="PTHR47959:SF13">
    <property type="entry name" value="ATP-DEPENDENT RNA HELICASE RHLE"/>
    <property type="match status" value="1"/>
</dbReference>
<proteinExistence type="inferred from homology"/>
<dbReference type="SMART" id="SM00487">
    <property type="entry name" value="DEXDc"/>
    <property type="match status" value="1"/>
</dbReference>
<dbReference type="InterPro" id="IPR001650">
    <property type="entry name" value="Helicase_C-like"/>
</dbReference>
<evidence type="ECO:0000256" key="1">
    <source>
        <dbReference type="ARBA" id="ARBA00012552"/>
    </source>
</evidence>
<keyword evidence="5 16" id="KW-0347">Helicase</keyword>
<feature type="region of interest" description="Disordered" evidence="11">
    <location>
        <begin position="389"/>
        <end position="509"/>
    </location>
</feature>
<keyword evidence="3" id="KW-0547">Nucleotide-binding</keyword>
<dbReference type="GO" id="GO:0005829">
    <property type="term" value="C:cytosol"/>
    <property type="evidence" value="ECO:0007669"/>
    <property type="project" value="TreeGrafter"/>
</dbReference>
<dbReference type="GO" id="GO:0042255">
    <property type="term" value="P:ribosome assembly"/>
    <property type="evidence" value="ECO:0007669"/>
    <property type="project" value="UniProtKB-ARBA"/>
</dbReference>
<evidence type="ECO:0000313" key="17">
    <source>
        <dbReference type="Proteomes" id="UP000065734"/>
    </source>
</evidence>
<dbReference type="PROSITE" id="PS51195">
    <property type="entry name" value="Q_MOTIF"/>
    <property type="match status" value="1"/>
</dbReference>
<dbReference type="InterPro" id="IPR044742">
    <property type="entry name" value="DEAD/DEAH_RhlB"/>
</dbReference>
<feature type="compositionally biased region" description="Low complexity" evidence="11">
    <location>
        <begin position="445"/>
        <end position="466"/>
    </location>
</feature>
<evidence type="ECO:0000259" key="13">
    <source>
        <dbReference type="PROSITE" id="PS51194"/>
    </source>
</evidence>
<dbReference type="OrthoDB" id="9805696at2"/>
<organism evidence="16 17">
    <name type="scientific">Blastochloris viridis</name>
    <name type="common">Rhodopseudomonas viridis</name>
    <dbReference type="NCBI Taxonomy" id="1079"/>
    <lineage>
        <taxon>Bacteria</taxon>
        <taxon>Pseudomonadati</taxon>
        <taxon>Pseudomonadota</taxon>
        <taxon>Alphaproteobacteria</taxon>
        <taxon>Hyphomicrobiales</taxon>
        <taxon>Blastochloridaceae</taxon>
        <taxon>Blastochloris</taxon>
    </lineage>
</organism>
<dbReference type="PROSITE" id="PS51194">
    <property type="entry name" value="HELICASE_CTER"/>
    <property type="match status" value="1"/>
</dbReference>
<keyword evidence="17" id="KW-1185">Reference proteome</keyword>
<dbReference type="PATRIC" id="fig|1079.7.peg.2803"/>
<evidence type="ECO:0000256" key="5">
    <source>
        <dbReference type="ARBA" id="ARBA00022806"/>
    </source>
</evidence>
<dbReference type="AlphaFoldDB" id="A0A0H5BD69"/>
<evidence type="ECO:0000256" key="2">
    <source>
        <dbReference type="ARBA" id="ARBA00022490"/>
    </source>
</evidence>
<evidence type="ECO:0000256" key="3">
    <source>
        <dbReference type="ARBA" id="ARBA00022741"/>
    </source>
</evidence>
<dbReference type="GO" id="GO:0009266">
    <property type="term" value="P:response to temperature stimulus"/>
    <property type="evidence" value="ECO:0007669"/>
    <property type="project" value="UniProtKB-ARBA"/>
</dbReference>
<keyword evidence="2" id="KW-0963">Cytoplasm</keyword>
<dbReference type="GO" id="GO:0016787">
    <property type="term" value="F:hydrolase activity"/>
    <property type="evidence" value="ECO:0007669"/>
    <property type="project" value="UniProtKB-KW"/>
</dbReference>
<protein>
    <recommendedName>
        <fullName evidence="9">DEAD-box ATP-dependent RNA helicase RhpA</fullName>
        <ecNumber evidence="1">3.6.4.13</ecNumber>
    </recommendedName>
</protein>
<reference evidence="17" key="3">
    <citation type="journal article" date="2016" name="Genome Announc.">
        <title>Revised genome sequence of the purple photosynthetic bacterium Blastochloris viridis.</title>
        <authorList>
            <person name="Liu L.N."/>
            <person name="Faulkner M."/>
            <person name="Liu X."/>
            <person name="Huang F."/>
            <person name="Darby A.C."/>
            <person name="Hall N."/>
        </authorList>
    </citation>
    <scope>NUCLEOTIDE SEQUENCE [LARGE SCALE GENOMIC DNA]</scope>
    <source>
        <strain evidence="17">ATCC 19567 / DSM 133 / F</strain>
    </source>
</reference>
<dbReference type="CDD" id="cd00268">
    <property type="entry name" value="DEADc"/>
    <property type="match status" value="1"/>
</dbReference>
<dbReference type="FunFam" id="3.40.50.300:FF:000108">
    <property type="entry name" value="ATP-dependent RNA helicase RhlE"/>
    <property type="match status" value="1"/>
</dbReference>
<keyword evidence="6" id="KW-0067">ATP-binding</keyword>
<sequence>MTEFSTLGLAAPILRALAEANHTHPTPIQLQAVPPVLAGRDLVGIAQTGTGKTAAFALPILNRLATHPGPARPDKGTVRALILAPTRELAGQILDSVKIYGRHLRLKTALAIGGVSINPQIKALAHGVDVLVATPGRLMDLHNQRAVRLDRVEVLVLDEADQMLDMGFIQTVRRIVGLLPAHRQSLLFSATMPKEIESLAAKMMREPVQVAVNPVAKTADRIDQRVLFVDKAAKTAALVDVLSLESVDRALVFARTKHGADRIVRALDKAGLPAAAIHGNKSQNQRERVLAAFRSGSVRTLVATDIAARGIDVAGISHVVNFDLPNVPESYVHRIGRTARAGAAGVAISLCDAEERPYLKAIENLIRCSIPTVDKRGEVVARAEPFRRDAAAAADASAPTRTKPVRSRSKRRPGSAEGRQAGGVAVAPAKTEQRPAGKAGRERVAAPSAPAAAAPRAGRPAQQGAPTRGKSRSASREPASEAGFASMAFMRPVRRPRPDERASAGRPTR</sequence>
<feature type="short sequence motif" description="Q motif" evidence="10">
    <location>
        <begin position="2"/>
        <end position="30"/>
    </location>
</feature>
<dbReference type="Proteomes" id="UP000065734">
    <property type="component" value="Chromosome I"/>
</dbReference>
<dbReference type="RefSeq" id="WP_061349894.1">
    <property type="nucleotide sequence ID" value="NZ_AP014854.2"/>
</dbReference>
<dbReference type="GO" id="GO:0005524">
    <property type="term" value="F:ATP binding"/>
    <property type="evidence" value="ECO:0007669"/>
    <property type="project" value="UniProtKB-KW"/>
</dbReference>
<keyword evidence="4 16" id="KW-0378">Hydrolase</keyword>
<gene>
    <name evidence="16" type="primary">rhlE_2</name>
    <name evidence="15" type="ORF">BV133_1461</name>
    <name evidence="16" type="ORF">BVIRIDIS_26480</name>
</gene>
<evidence type="ECO:0000256" key="8">
    <source>
        <dbReference type="ARBA" id="ARBA00047984"/>
    </source>
</evidence>
<evidence type="ECO:0000256" key="7">
    <source>
        <dbReference type="ARBA" id="ARBA00038437"/>
    </source>
</evidence>
<accession>A0A0H5BD69</accession>
<evidence type="ECO:0000256" key="10">
    <source>
        <dbReference type="PROSITE-ProRule" id="PRU00552"/>
    </source>
</evidence>
<dbReference type="InterPro" id="IPR011545">
    <property type="entry name" value="DEAD/DEAH_box_helicase_dom"/>
</dbReference>
<feature type="compositionally biased region" description="Basic residues" evidence="11">
    <location>
        <begin position="403"/>
        <end position="413"/>
    </location>
</feature>
<evidence type="ECO:0000256" key="6">
    <source>
        <dbReference type="ARBA" id="ARBA00022840"/>
    </source>
</evidence>
<dbReference type="CDD" id="cd18787">
    <property type="entry name" value="SF2_C_DEAD"/>
    <property type="match status" value="1"/>
</dbReference>
<feature type="compositionally biased region" description="Low complexity" evidence="11">
    <location>
        <begin position="391"/>
        <end position="402"/>
    </location>
</feature>
<dbReference type="PROSITE" id="PS51192">
    <property type="entry name" value="HELICASE_ATP_BIND_1"/>
    <property type="match status" value="1"/>
</dbReference>
<evidence type="ECO:0000259" key="12">
    <source>
        <dbReference type="PROSITE" id="PS51192"/>
    </source>
</evidence>
<evidence type="ECO:0000256" key="11">
    <source>
        <dbReference type="SAM" id="MobiDB-lite"/>
    </source>
</evidence>
<dbReference type="SMART" id="SM00490">
    <property type="entry name" value="HELICc"/>
    <property type="match status" value="1"/>
</dbReference>
<dbReference type="PANTHER" id="PTHR47959">
    <property type="entry name" value="ATP-DEPENDENT RNA HELICASE RHLE-RELATED"/>
    <property type="match status" value="1"/>
</dbReference>
<name>A0A0H5BD69_BLAVI</name>
<evidence type="ECO:0000259" key="14">
    <source>
        <dbReference type="PROSITE" id="PS51195"/>
    </source>
</evidence>
<dbReference type="STRING" id="1079.BVIR_3204"/>
<reference evidence="16" key="2">
    <citation type="submission" date="2015-11" db="EMBL/GenBank/DDBJ databases">
        <authorList>
            <person name="Zhang Y."/>
            <person name="Guo Z."/>
        </authorList>
    </citation>
    <scope>NUCLEOTIDE SEQUENCE</scope>
    <source>
        <strain evidence="16">1</strain>
    </source>
</reference>
<dbReference type="EMBL" id="AP014854">
    <property type="protein sequence ID" value="BAR99054.1"/>
    <property type="molecule type" value="Genomic_DNA"/>
</dbReference>
<dbReference type="InterPro" id="IPR050079">
    <property type="entry name" value="DEAD_box_RNA_helicase"/>
</dbReference>
<dbReference type="GO" id="GO:0003724">
    <property type="term" value="F:RNA helicase activity"/>
    <property type="evidence" value="ECO:0007669"/>
    <property type="project" value="UniProtKB-EC"/>
</dbReference>
<dbReference type="GO" id="GO:0003676">
    <property type="term" value="F:nucleic acid binding"/>
    <property type="evidence" value="ECO:0007669"/>
    <property type="project" value="InterPro"/>
</dbReference>
<comment type="similarity">
    <text evidence="7">Belongs to the DEAD box helicase family.</text>
</comment>
<reference evidence="15" key="1">
    <citation type="journal article" date="2015" name="Genome Announc.">
        <title>Complete Genome Sequence of the Bacteriochlorophyll b-Producing Photosynthetic Bacterium Blastochloris viridis.</title>
        <authorList>
            <person name="Tsukatani Y."/>
            <person name="Hirose Y."/>
            <person name="Harada J."/>
            <person name="Misawa N."/>
            <person name="Mori K."/>
            <person name="Inoue K."/>
            <person name="Tamiaki H."/>
        </authorList>
    </citation>
    <scope>NUCLEOTIDE SEQUENCE [LARGE SCALE GENOMIC DNA]</scope>
    <source>
        <strain evidence="15">DSM 133</strain>
    </source>
</reference>
<feature type="compositionally biased region" description="Basic and acidic residues" evidence="11">
    <location>
        <begin position="431"/>
        <end position="444"/>
    </location>
</feature>
<evidence type="ECO:0000313" key="16">
    <source>
        <dbReference type="EMBL" id="CUU43623.1"/>
    </source>
</evidence>
<evidence type="ECO:0000256" key="4">
    <source>
        <dbReference type="ARBA" id="ARBA00022801"/>
    </source>
</evidence>